<comment type="caution">
    <text evidence="13">The sequence shown here is derived from an EMBL/GenBank/DDBJ whole genome shotgun (WGS) entry which is preliminary data.</text>
</comment>
<evidence type="ECO:0000256" key="10">
    <source>
        <dbReference type="ARBA" id="ARBA00048513"/>
    </source>
</evidence>
<feature type="domain" description="AB hydrolase-1" evidence="12">
    <location>
        <begin position="29"/>
        <end position="266"/>
    </location>
</feature>
<dbReference type="InterPro" id="IPR000639">
    <property type="entry name" value="Epox_hydrolase-like"/>
</dbReference>
<keyword evidence="2 13" id="KW-0378">Hydrolase</keyword>
<comment type="catalytic activity">
    <reaction evidence="6">
        <text>a 1,3-diacyl-sn-glycerol + H2O = a 1-acyl-sn-glycerol + a fatty acid + H(+)</text>
        <dbReference type="Rhea" id="RHEA:38503"/>
        <dbReference type="ChEBI" id="CHEBI:15377"/>
        <dbReference type="ChEBI" id="CHEBI:15378"/>
        <dbReference type="ChEBI" id="CHEBI:28868"/>
        <dbReference type="ChEBI" id="CHEBI:64683"/>
        <dbReference type="ChEBI" id="CHEBI:77272"/>
    </reaction>
</comment>
<dbReference type="Pfam" id="PF00561">
    <property type="entry name" value="Abhydrolase_1"/>
    <property type="match status" value="1"/>
</dbReference>
<comment type="catalytic activity">
    <reaction evidence="10">
        <text>1-octadecanoyl-2-(9Z-octadecenoyl)-sn-glycerol + H2O = 2-(9Z-octadecenoyl)-glycerol + octadecanoate + H(+)</text>
        <dbReference type="Rhea" id="RHEA:77103"/>
        <dbReference type="ChEBI" id="CHEBI:15377"/>
        <dbReference type="ChEBI" id="CHEBI:15378"/>
        <dbReference type="ChEBI" id="CHEBI:25629"/>
        <dbReference type="ChEBI" id="CHEBI:73990"/>
        <dbReference type="ChEBI" id="CHEBI:75468"/>
    </reaction>
</comment>
<comment type="similarity">
    <text evidence="1">Belongs to the AB hydrolase superfamily.</text>
</comment>
<evidence type="ECO:0000256" key="6">
    <source>
        <dbReference type="ARBA" id="ARBA00043742"/>
    </source>
</evidence>
<evidence type="ECO:0000313" key="13">
    <source>
        <dbReference type="EMBL" id="CAB4016252.1"/>
    </source>
</evidence>
<dbReference type="PRINTS" id="PR00412">
    <property type="entry name" value="EPOXHYDRLASE"/>
</dbReference>
<dbReference type="EC" id="3.1.1.116" evidence="3"/>
<evidence type="ECO:0000313" key="14">
    <source>
        <dbReference type="Proteomes" id="UP001152795"/>
    </source>
</evidence>
<name>A0A7D9EQW9_PARCT</name>
<evidence type="ECO:0000256" key="1">
    <source>
        <dbReference type="ARBA" id="ARBA00008645"/>
    </source>
</evidence>
<proteinExistence type="inferred from homology"/>
<dbReference type="SUPFAM" id="SSF53474">
    <property type="entry name" value="alpha/beta-Hydrolases"/>
    <property type="match status" value="1"/>
</dbReference>
<evidence type="ECO:0000256" key="11">
    <source>
        <dbReference type="ARBA" id="ARBA00048919"/>
    </source>
</evidence>
<dbReference type="AlphaFoldDB" id="A0A7D9EQW9"/>
<reference evidence="13" key="1">
    <citation type="submission" date="2020-04" db="EMBL/GenBank/DDBJ databases">
        <authorList>
            <person name="Alioto T."/>
            <person name="Alioto T."/>
            <person name="Gomez Garrido J."/>
        </authorList>
    </citation>
    <scope>NUCLEOTIDE SEQUENCE</scope>
    <source>
        <strain evidence="13">A484AB</strain>
    </source>
</reference>
<dbReference type="PRINTS" id="PR00111">
    <property type="entry name" value="ABHYDROLASE"/>
</dbReference>
<comment type="catalytic activity">
    <reaction evidence="5">
        <text>a 1,2-diacyl-sn-glycerol + H2O = a 2-acylglycerol + a fatty acid + H(+)</text>
        <dbReference type="Rhea" id="RHEA:33275"/>
        <dbReference type="ChEBI" id="CHEBI:15377"/>
        <dbReference type="ChEBI" id="CHEBI:15378"/>
        <dbReference type="ChEBI" id="CHEBI:17389"/>
        <dbReference type="ChEBI" id="CHEBI:17815"/>
        <dbReference type="ChEBI" id="CHEBI:28868"/>
        <dbReference type="EC" id="3.1.1.116"/>
    </reaction>
</comment>
<organism evidence="13 14">
    <name type="scientific">Paramuricea clavata</name>
    <name type="common">Red gorgonian</name>
    <name type="synonym">Violescent sea-whip</name>
    <dbReference type="NCBI Taxonomy" id="317549"/>
    <lineage>
        <taxon>Eukaryota</taxon>
        <taxon>Metazoa</taxon>
        <taxon>Cnidaria</taxon>
        <taxon>Anthozoa</taxon>
        <taxon>Octocorallia</taxon>
        <taxon>Malacalcyonacea</taxon>
        <taxon>Plexauridae</taxon>
        <taxon>Paramuricea</taxon>
    </lineage>
</organism>
<comment type="catalytic activity">
    <reaction evidence="8">
        <text>1-octadecanoyl-2-(4Z,7Z,10Z,13Z,16Z,19Z-docosahexaenoyl)-sn-glycerol + H2O = 2-(4Z,7Z,10Z,13Z,16Z,19Z-docosahexaenoyl)-glycerol + octadecanoate + H(+)</text>
        <dbReference type="Rhea" id="RHEA:77107"/>
        <dbReference type="ChEBI" id="CHEBI:15377"/>
        <dbReference type="ChEBI" id="CHEBI:15378"/>
        <dbReference type="ChEBI" id="CHEBI:25629"/>
        <dbReference type="ChEBI" id="CHEBI:77129"/>
        <dbReference type="ChEBI" id="CHEBI:186738"/>
    </reaction>
</comment>
<dbReference type="OrthoDB" id="8119704at2759"/>
<evidence type="ECO:0000259" key="12">
    <source>
        <dbReference type="Pfam" id="PF00561"/>
    </source>
</evidence>
<evidence type="ECO:0000256" key="7">
    <source>
        <dbReference type="ARBA" id="ARBA00044064"/>
    </source>
</evidence>
<dbReference type="InterPro" id="IPR000073">
    <property type="entry name" value="AB_hydrolase_1"/>
</dbReference>
<comment type="catalytic activity">
    <reaction evidence="11">
        <text>1-octadecanoyl-2-(5Z,8Z,11Z,14Z-eicosatetraenoyl)-sn-glycerol + H2O = 2-(5Z,8Z,11Z,14Z-eicosatetraenoyl)-glycerol + octadecanoate + H(+)</text>
        <dbReference type="Rhea" id="RHEA:38507"/>
        <dbReference type="ChEBI" id="CHEBI:15377"/>
        <dbReference type="ChEBI" id="CHEBI:15378"/>
        <dbReference type="ChEBI" id="CHEBI:25629"/>
        <dbReference type="ChEBI" id="CHEBI:52392"/>
        <dbReference type="ChEBI" id="CHEBI:75728"/>
    </reaction>
</comment>
<dbReference type="PANTHER" id="PTHR46118">
    <property type="entry name" value="PROTEIN ABHD11"/>
    <property type="match status" value="1"/>
</dbReference>
<evidence type="ECO:0000256" key="4">
    <source>
        <dbReference type="ARBA" id="ARBA00042703"/>
    </source>
</evidence>
<keyword evidence="14" id="KW-1185">Reference proteome</keyword>
<dbReference type="GO" id="GO:0005739">
    <property type="term" value="C:mitochondrion"/>
    <property type="evidence" value="ECO:0007669"/>
    <property type="project" value="TreeGrafter"/>
</dbReference>
<dbReference type="Gene3D" id="3.40.50.1820">
    <property type="entry name" value="alpha/beta hydrolase"/>
    <property type="match status" value="1"/>
</dbReference>
<dbReference type="Proteomes" id="UP001152795">
    <property type="component" value="Unassembled WGS sequence"/>
</dbReference>
<evidence type="ECO:0000256" key="5">
    <source>
        <dbReference type="ARBA" id="ARBA00043667"/>
    </source>
</evidence>
<dbReference type="InterPro" id="IPR029058">
    <property type="entry name" value="AB_hydrolase_fold"/>
</dbReference>
<evidence type="ECO:0000256" key="9">
    <source>
        <dbReference type="ARBA" id="ARBA00048504"/>
    </source>
</evidence>
<dbReference type="GO" id="GO:0052689">
    <property type="term" value="F:carboxylic ester hydrolase activity"/>
    <property type="evidence" value="ECO:0007669"/>
    <property type="project" value="TreeGrafter"/>
</dbReference>
<evidence type="ECO:0000256" key="8">
    <source>
        <dbReference type="ARBA" id="ARBA00048283"/>
    </source>
</evidence>
<dbReference type="PANTHER" id="PTHR46118:SF4">
    <property type="entry name" value="PROTEIN ABHD11"/>
    <property type="match status" value="1"/>
</dbReference>
<gene>
    <name evidence="13" type="ORF">PACLA_8A073384</name>
</gene>
<accession>A0A7D9EQW9</accession>
<evidence type="ECO:0000256" key="3">
    <source>
        <dbReference type="ARBA" id="ARBA00026104"/>
    </source>
</evidence>
<evidence type="ECO:0000256" key="2">
    <source>
        <dbReference type="ARBA" id="ARBA00022801"/>
    </source>
</evidence>
<sequence>MADSLPDSNESFALYYQTYGGDRQDESCPILVIHGLLGSTVHWHAFCKSYSELTGRKIISVDCRNHGQSPRSHLMTHPLMAGDIAETLKHLNISRAVLIGHSMGGKVAMELALSMPDSVEKLIVEDIPPMVAPAPLIAGILSAMLNLDFTQVKNSNDADGLLRESIPHDVIRAHVLTTLHEDVEGKFQWLADIKNVLENLKSLVEGNESAIELKGRTPYTGETLFIAGGESQDLKNADMNEIRKLFPKADREVIPGASHFVHTDKPQEFLEIVHKFLR</sequence>
<dbReference type="EMBL" id="CACRXK020009041">
    <property type="protein sequence ID" value="CAB4016252.1"/>
    <property type="molecule type" value="Genomic_DNA"/>
</dbReference>
<comment type="catalytic activity">
    <reaction evidence="9">
        <text>1,2-didecanoylglycerol + H2O = decanoylglycerol + decanoate + H(+)</text>
        <dbReference type="Rhea" id="RHEA:48596"/>
        <dbReference type="ChEBI" id="CHEBI:11152"/>
        <dbReference type="ChEBI" id="CHEBI:15377"/>
        <dbReference type="ChEBI" id="CHEBI:15378"/>
        <dbReference type="ChEBI" id="CHEBI:27689"/>
        <dbReference type="ChEBI" id="CHEBI:90605"/>
    </reaction>
</comment>
<protein>
    <recommendedName>
        <fullName evidence="7">sn-1-specific diacylglycerol lipase ABHD11</fullName>
        <ecNumber evidence="3">3.1.1.116</ecNumber>
    </recommendedName>
    <alternativeName>
        <fullName evidence="4">Alpha/beta hydrolase domain-containing protein 11</fullName>
    </alternativeName>
</protein>